<dbReference type="AlphaFoldDB" id="A0A644W3X8"/>
<name>A0A644W3X8_9ZZZZ</name>
<organism evidence="1">
    <name type="scientific">bioreactor metagenome</name>
    <dbReference type="NCBI Taxonomy" id="1076179"/>
    <lineage>
        <taxon>unclassified sequences</taxon>
        <taxon>metagenomes</taxon>
        <taxon>ecological metagenomes</taxon>
    </lineage>
</organism>
<evidence type="ECO:0008006" key="2">
    <source>
        <dbReference type="Google" id="ProtNLM"/>
    </source>
</evidence>
<sequence length="97" mass="11194">MKHILKKQMLWALLLVMTFSSCSDFLDKLPENRVEAELVDYTKTSDMYMPVSGTYAVARTKFSAWMAFGLIAVRGDDVDKGSSPTDQIEFKYTRWRN</sequence>
<gene>
    <name evidence="1" type="ORF">SDC9_44488</name>
</gene>
<protein>
    <recommendedName>
        <fullName evidence="2">SusD-like N-terminal domain-containing protein</fullName>
    </recommendedName>
</protein>
<proteinExistence type="predicted"/>
<evidence type="ECO:0000313" key="1">
    <source>
        <dbReference type="EMBL" id="MPL98288.1"/>
    </source>
</evidence>
<dbReference type="PROSITE" id="PS51257">
    <property type="entry name" value="PROKAR_LIPOPROTEIN"/>
    <property type="match status" value="1"/>
</dbReference>
<reference evidence="1" key="1">
    <citation type="submission" date="2019-08" db="EMBL/GenBank/DDBJ databases">
        <authorList>
            <person name="Kucharzyk K."/>
            <person name="Murdoch R.W."/>
            <person name="Higgins S."/>
            <person name="Loffler F."/>
        </authorList>
    </citation>
    <scope>NUCLEOTIDE SEQUENCE</scope>
</reference>
<accession>A0A644W3X8</accession>
<dbReference type="EMBL" id="VSSQ01000600">
    <property type="protein sequence ID" value="MPL98288.1"/>
    <property type="molecule type" value="Genomic_DNA"/>
</dbReference>
<comment type="caution">
    <text evidence="1">The sequence shown here is derived from an EMBL/GenBank/DDBJ whole genome shotgun (WGS) entry which is preliminary data.</text>
</comment>